<evidence type="ECO:0000259" key="8">
    <source>
        <dbReference type="Pfam" id="PF00892"/>
    </source>
</evidence>
<dbReference type="Proteomes" id="UP000005178">
    <property type="component" value="Unassembled WGS sequence"/>
</dbReference>
<evidence type="ECO:0000313" key="10">
    <source>
        <dbReference type="Proteomes" id="UP000005178"/>
    </source>
</evidence>
<feature type="transmembrane region" description="Helical" evidence="7">
    <location>
        <begin position="94"/>
        <end position="114"/>
    </location>
</feature>
<dbReference type="STRING" id="445971.ANASTE_01751"/>
<evidence type="ECO:0000256" key="5">
    <source>
        <dbReference type="ARBA" id="ARBA00022989"/>
    </source>
</evidence>
<dbReference type="HOGENOM" id="CLU_033863_4_1_9"/>
<feature type="transmembrane region" description="Helical" evidence="7">
    <location>
        <begin position="72"/>
        <end position="88"/>
    </location>
</feature>
<dbReference type="SUPFAM" id="SSF103481">
    <property type="entry name" value="Multidrug resistance efflux transporter EmrE"/>
    <property type="match status" value="1"/>
</dbReference>
<keyword evidence="6 7" id="KW-0472">Membrane</keyword>
<gene>
    <name evidence="9" type="ORF">ANASTE_01751</name>
</gene>
<evidence type="ECO:0000256" key="3">
    <source>
        <dbReference type="ARBA" id="ARBA00022475"/>
    </source>
</evidence>
<sequence>MYPKILKLENKKEEIYFIFAGLSGVSLYYLFENTALTYTSASNVGVLVSVAPFFTAILSNLFIKSESLHKNFFIGFIIAISGIIFISFKDTANVSLSPMGDILALLAAMIWAVYSLLSKKISELGYNIIQCTRRIFFYGLIFMIIMLPFFDFKFDISLFNNFTVIFNILFLGFGACSICFVT</sequence>
<comment type="subcellular location">
    <subcellularLocation>
        <location evidence="1">Cell membrane</location>
        <topology evidence="1">Multi-pass membrane protein</topology>
    </subcellularLocation>
</comment>
<reference evidence="9" key="2">
    <citation type="submission" date="2013-08" db="EMBL/GenBank/DDBJ databases">
        <title>Draft genome sequence of Anaerofustis stercorihominis (DSM 17244).</title>
        <authorList>
            <person name="Sudarsanam P."/>
            <person name="Ley R."/>
            <person name="Guruge J."/>
            <person name="Turnbaugh P.J."/>
            <person name="Mahowald M."/>
            <person name="Liep D."/>
            <person name="Gordon J."/>
        </authorList>
    </citation>
    <scope>NUCLEOTIDE SEQUENCE</scope>
    <source>
        <strain evidence="9">DSM 17244</strain>
    </source>
</reference>
<dbReference type="GO" id="GO:0005886">
    <property type="term" value="C:plasma membrane"/>
    <property type="evidence" value="ECO:0007669"/>
    <property type="project" value="UniProtKB-SubCell"/>
</dbReference>
<accession>B1C8Y3</accession>
<feature type="transmembrane region" description="Helical" evidence="7">
    <location>
        <begin position="158"/>
        <end position="181"/>
    </location>
</feature>
<evidence type="ECO:0000256" key="4">
    <source>
        <dbReference type="ARBA" id="ARBA00022692"/>
    </source>
</evidence>
<feature type="domain" description="EamA" evidence="8">
    <location>
        <begin position="7"/>
        <end position="87"/>
    </location>
</feature>
<dbReference type="Pfam" id="PF00892">
    <property type="entry name" value="EamA"/>
    <property type="match status" value="1"/>
</dbReference>
<name>B1C8Y3_9FIRM</name>
<dbReference type="InterPro" id="IPR000620">
    <property type="entry name" value="EamA_dom"/>
</dbReference>
<feature type="transmembrane region" description="Helical" evidence="7">
    <location>
        <begin position="43"/>
        <end position="63"/>
    </location>
</feature>
<evidence type="ECO:0000313" key="9">
    <source>
        <dbReference type="EMBL" id="EDS72043.1"/>
    </source>
</evidence>
<feature type="transmembrane region" description="Helical" evidence="7">
    <location>
        <begin position="135"/>
        <end position="152"/>
    </location>
</feature>
<comment type="caution">
    <text evidence="9">The sequence shown here is derived from an EMBL/GenBank/DDBJ whole genome shotgun (WGS) entry which is preliminary data.</text>
</comment>
<comment type="similarity">
    <text evidence="2">Belongs to the EamA transporter family.</text>
</comment>
<dbReference type="PANTHER" id="PTHR32322">
    <property type="entry name" value="INNER MEMBRANE TRANSPORTER"/>
    <property type="match status" value="1"/>
</dbReference>
<evidence type="ECO:0000256" key="7">
    <source>
        <dbReference type="SAM" id="Phobius"/>
    </source>
</evidence>
<dbReference type="PANTHER" id="PTHR32322:SF18">
    <property type="entry name" value="S-ADENOSYLMETHIONINE_S-ADENOSYLHOMOCYSTEINE TRANSPORTER"/>
    <property type="match status" value="1"/>
</dbReference>
<evidence type="ECO:0000256" key="2">
    <source>
        <dbReference type="ARBA" id="ARBA00007362"/>
    </source>
</evidence>
<dbReference type="EMBL" id="ABIL02000006">
    <property type="protein sequence ID" value="EDS72043.1"/>
    <property type="molecule type" value="Genomic_DNA"/>
</dbReference>
<proteinExistence type="inferred from homology"/>
<dbReference type="InterPro" id="IPR037185">
    <property type="entry name" value="EmrE-like"/>
</dbReference>
<reference evidence="9" key="1">
    <citation type="submission" date="2008-01" db="EMBL/GenBank/DDBJ databases">
        <authorList>
            <person name="Fulton L."/>
            <person name="Clifton S."/>
            <person name="Fulton B."/>
            <person name="Xu J."/>
            <person name="Minx P."/>
            <person name="Pepin K.H."/>
            <person name="Johnson M."/>
            <person name="Thiruvilangam P."/>
            <person name="Bhonagiri V."/>
            <person name="Nash W.E."/>
            <person name="Mardis E.R."/>
            <person name="Wilson R.K."/>
        </authorList>
    </citation>
    <scope>NUCLEOTIDE SEQUENCE [LARGE SCALE GENOMIC DNA]</scope>
    <source>
        <strain evidence="9">DSM 17244</strain>
    </source>
</reference>
<organism evidence="9 10">
    <name type="scientific">Anaerofustis stercorihominis DSM 17244</name>
    <dbReference type="NCBI Taxonomy" id="445971"/>
    <lineage>
        <taxon>Bacteria</taxon>
        <taxon>Bacillati</taxon>
        <taxon>Bacillota</taxon>
        <taxon>Clostridia</taxon>
        <taxon>Eubacteriales</taxon>
        <taxon>Eubacteriaceae</taxon>
        <taxon>Anaerofustis</taxon>
    </lineage>
</organism>
<dbReference type="InterPro" id="IPR050638">
    <property type="entry name" value="AA-Vitamin_Transporters"/>
</dbReference>
<protein>
    <recommendedName>
        <fullName evidence="8">EamA domain-containing protein</fullName>
    </recommendedName>
</protein>
<evidence type="ECO:0000256" key="1">
    <source>
        <dbReference type="ARBA" id="ARBA00004651"/>
    </source>
</evidence>
<dbReference type="AlphaFoldDB" id="B1C8Y3"/>
<evidence type="ECO:0000256" key="6">
    <source>
        <dbReference type="ARBA" id="ARBA00023136"/>
    </source>
</evidence>
<keyword evidence="10" id="KW-1185">Reference proteome</keyword>
<keyword evidence="5 7" id="KW-1133">Transmembrane helix</keyword>
<keyword evidence="3" id="KW-1003">Cell membrane</keyword>
<dbReference type="eggNOG" id="COG0697">
    <property type="taxonomic scope" value="Bacteria"/>
</dbReference>
<keyword evidence="4 7" id="KW-0812">Transmembrane</keyword>
<feature type="transmembrane region" description="Helical" evidence="7">
    <location>
        <begin position="15"/>
        <end position="31"/>
    </location>
</feature>